<keyword evidence="5" id="KW-1185">Reference proteome</keyword>
<dbReference type="PANTHER" id="PTHR11240">
    <property type="entry name" value="RIBONUCLEASE T2"/>
    <property type="match status" value="1"/>
</dbReference>
<dbReference type="SUPFAM" id="SSF55895">
    <property type="entry name" value="Ribonuclease Rh-like"/>
    <property type="match status" value="1"/>
</dbReference>
<organism evidence="4 5">
    <name type="scientific">Elstera cyanobacteriorum</name>
    <dbReference type="NCBI Taxonomy" id="2022747"/>
    <lineage>
        <taxon>Bacteria</taxon>
        <taxon>Pseudomonadati</taxon>
        <taxon>Pseudomonadota</taxon>
        <taxon>Alphaproteobacteria</taxon>
        <taxon>Rhodospirillales</taxon>
        <taxon>Rhodospirillaceae</taxon>
        <taxon>Elstera</taxon>
    </lineage>
</organism>
<gene>
    <name evidence="4" type="ORF">CHR90_08175</name>
</gene>
<sequence>MIRLILLFLLTCLALPAAAQQTQCHLPERLSVAACDSRSRDGQDAAARGTPGDFDFYVLALSWSPAFCEQARDRAGVDLQCRRNRFGFVVHGLWPQYGPGKASGWPQFCTPTAPVPESTLRRALCLMPSEKLVQCEWAKHGTCSDQPTPDAYIDKIQRLMSTLVLPDFGKGGSQTVGEIADAFIKANSGKTLAAAHLRIDLTRDGKLEDVRICYEKRLNQFQACGQTVSGFDPADPRDRGRRVLIRAMAPS</sequence>
<evidence type="ECO:0000256" key="3">
    <source>
        <dbReference type="SAM" id="SignalP"/>
    </source>
</evidence>
<name>A0A255XR83_9PROT</name>
<dbReference type="InterPro" id="IPR001568">
    <property type="entry name" value="RNase_T2-like"/>
</dbReference>
<comment type="caution">
    <text evidence="4">The sequence shown here is derived from an EMBL/GenBank/DDBJ whole genome shotgun (WGS) entry which is preliminary data.</text>
</comment>
<dbReference type="InterPro" id="IPR039378">
    <property type="entry name" value="RNase_T2_prok"/>
</dbReference>
<dbReference type="Proteomes" id="UP000216361">
    <property type="component" value="Unassembled WGS sequence"/>
</dbReference>
<feature type="chain" id="PRO_5013191564" evidence="3">
    <location>
        <begin position="20"/>
        <end position="251"/>
    </location>
</feature>
<dbReference type="GO" id="GO:0006401">
    <property type="term" value="P:RNA catabolic process"/>
    <property type="evidence" value="ECO:0007669"/>
    <property type="project" value="UniProtKB-ARBA"/>
</dbReference>
<dbReference type="CDD" id="cd01062">
    <property type="entry name" value="RNase_T2_prok"/>
    <property type="match status" value="1"/>
</dbReference>
<keyword evidence="3" id="KW-0732">Signal</keyword>
<evidence type="ECO:0000256" key="1">
    <source>
        <dbReference type="ARBA" id="ARBA00007469"/>
    </source>
</evidence>
<dbReference type="RefSeq" id="WP_094408496.1">
    <property type="nucleotide sequence ID" value="NZ_BMJZ01000004.1"/>
</dbReference>
<dbReference type="InterPro" id="IPR036430">
    <property type="entry name" value="RNase_T2-like_sf"/>
</dbReference>
<comment type="similarity">
    <text evidence="1 2">Belongs to the RNase T2 family.</text>
</comment>
<proteinExistence type="inferred from homology"/>
<feature type="signal peptide" evidence="3">
    <location>
        <begin position="1"/>
        <end position="19"/>
    </location>
</feature>
<evidence type="ECO:0000313" key="4">
    <source>
        <dbReference type="EMBL" id="OYQ19391.1"/>
    </source>
</evidence>
<dbReference type="GO" id="GO:0003723">
    <property type="term" value="F:RNA binding"/>
    <property type="evidence" value="ECO:0007669"/>
    <property type="project" value="InterPro"/>
</dbReference>
<dbReference type="GO" id="GO:0033897">
    <property type="term" value="F:ribonuclease T2 activity"/>
    <property type="evidence" value="ECO:0007669"/>
    <property type="project" value="InterPro"/>
</dbReference>
<protein>
    <submittedName>
        <fullName evidence="4">Uncharacterized protein</fullName>
    </submittedName>
</protein>
<evidence type="ECO:0000313" key="5">
    <source>
        <dbReference type="Proteomes" id="UP000216361"/>
    </source>
</evidence>
<dbReference type="InterPro" id="IPR018188">
    <property type="entry name" value="RNase_T2_His_AS_1"/>
</dbReference>
<dbReference type="Gene3D" id="3.90.730.10">
    <property type="entry name" value="Ribonuclease T2-like"/>
    <property type="match status" value="1"/>
</dbReference>
<reference evidence="4 5" key="1">
    <citation type="submission" date="2017-07" db="EMBL/GenBank/DDBJ databases">
        <title>Elstera cyanobacteriorum sp. nov., a novel bacterium isolated from cyanobacterial aggregates in a eutrophic lake.</title>
        <authorList>
            <person name="Cai H."/>
        </authorList>
    </citation>
    <scope>NUCLEOTIDE SEQUENCE [LARGE SCALE GENOMIC DNA]</scope>
    <source>
        <strain evidence="4 5">TH019</strain>
    </source>
</reference>
<dbReference type="EMBL" id="NOXS01000031">
    <property type="protein sequence ID" value="OYQ19391.1"/>
    <property type="molecule type" value="Genomic_DNA"/>
</dbReference>
<dbReference type="PANTHER" id="PTHR11240:SF22">
    <property type="entry name" value="RIBONUCLEASE T2"/>
    <property type="match status" value="1"/>
</dbReference>
<dbReference type="AlphaFoldDB" id="A0A255XR83"/>
<accession>A0A255XR83</accession>
<dbReference type="OrthoDB" id="4720638at2"/>
<evidence type="ECO:0000256" key="2">
    <source>
        <dbReference type="RuleBase" id="RU004328"/>
    </source>
</evidence>
<dbReference type="Pfam" id="PF00445">
    <property type="entry name" value="Ribonuclease_T2"/>
    <property type="match status" value="1"/>
</dbReference>
<dbReference type="PROSITE" id="PS00530">
    <property type="entry name" value="RNASE_T2_1"/>
    <property type="match status" value="1"/>
</dbReference>